<dbReference type="Pfam" id="PF01464">
    <property type="entry name" value="SLT"/>
    <property type="match status" value="1"/>
</dbReference>
<organism evidence="2 3">
    <name type="scientific">Burkholderia gladioli</name>
    <name type="common">Pseudomonas marginata</name>
    <name type="synonym">Phytomonas marginata</name>
    <dbReference type="NCBI Taxonomy" id="28095"/>
    <lineage>
        <taxon>Bacteria</taxon>
        <taxon>Pseudomonadati</taxon>
        <taxon>Pseudomonadota</taxon>
        <taxon>Betaproteobacteria</taxon>
        <taxon>Burkholderiales</taxon>
        <taxon>Burkholderiaceae</taxon>
        <taxon>Burkholderia</taxon>
    </lineage>
</organism>
<dbReference type="Proteomes" id="UP001059745">
    <property type="component" value="Plasmid unnamed2"/>
</dbReference>
<sequence length="219" mass="23389">MPRLRNSLSASIAGGLVAHRVDQLRYFFYSMYHRVSGVMPERGKSVVSHHASGVLAQAYVATAVALTLVAAAPATAATCKGDIFTDAATNYQLDPDLLRAIVWVESHGVPSAVGPRLADGHRAWGAAQINDVHLPELVSYGVTQRDLLNPCINLRLSAWVLASCIRAKGPTWAAVGCYNTGPGSRNTAAQARYVRLVQHAYAGYRAQSAAALHDGRGQK</sequence>
<evidence type="ECO:0000259" key="1">
    <source>
        <dbReference type="Pfam" id="PF01464"/>
    </source>
</evidence>
<proteinExistence type="predicted"/>
<dbReference type="SUPFAM" id="SSF53955">
    <property type="entry name" value="Lysozyme-like"/>
    <property type="match status" value="1"/>
</dbReference>
<dbReference type="AlphaFoldDB" id="A0AB38U637"/>
<evidence type="ECO:0000313" key="3">
    <source>
        <dbReference type="Proteomes" id="UP001059745"/>
    </source>
</evidence>
<reference evidence="2" key="1">
    <citation type="submission" date="2022-09" db="EMBL/GenBank/DDBJ databases">
        <title>Genomic of Burkholderia gladioli.</title>
        <authorList>
            <person name="Wu H."/>
        </authorList>
    </citation>
    <scope>NUCLEOTIDE SEQUENCE</scope>
    <source>
        <strain evidence="2">ZN-S4</strain>
        <plasmid evidence="2">unnamed2</plasmid>
    </source>
</reference>
<keyword evidence="2" id="KW-0614">Plasmid</keyword>
<gene>
    <name evidence="2" type="ORF">NYZ96_35560</name>
</gene>
<feature type="domain" description="Transglycosylase SLT" evidence="1">
    <location>
        <begin position="84"/>
        <end position="192"/>
    </location>
</feature>
<protein>
    <submittedName>
        <fullName evidence="2">Lytic transglycosylase domain-containing protein</fullName>
    </submittedName>
</protein>
<evidence type="ECO:0000313" key="2">
    <source>
        <dbReference type="EMBL" id="UWX75489.1"/>
    </source>
</evidence>
<accession>A0AB38U637</accession>
<dbReference type="CDD" id="cd13400">
    <property type="entry name" value="LT_IagB-like"/>
    <property type="match status" value="1"/>
</dbReference>
<dbReference type="RefSeq" id="WP_241161670.1">
    <property type="nucleotide sequence ID" value="NZ_CP104217.1"/>
</dbReference>
<name>A0AB38U637_BURGA</name>
<dbReference type="InterPro" id="IPR023346">
    <property type="entry name" value="Lysozyme-like_dom_sf"/>
</dbReference>
<geneLocation type="plasmid" evidence="2 3">
    <name>unnamed2</name>
</geneLocation>
<dbReference type="InterPro" id="IPR008258">
    <property type="entry name" value="Transglycosylase_SLT_dom_1"/>
</dbReference>
<dbReference type="Gene3D" id="1.10.530.10">
    <property type="match status" value="1"/>
</dbReference>
<dbReference type="EMBL" id="CP104217">
    <property type="protein sequence ID" value="UWX75489.1"/>
    <property type="molecule type" value="Genomic_DNA"/>
</dbReference>